<accession>F4RYZ9</accession>
<dbReference type="OrthoDB" id="14339at2759"/>
<feature type="region of interest" description="Disordered" evidence="1">
    <location>
        <begin position="66"/>
        <end position="95"/>
    </location>
</feature>
<evidence type="ECO:0000313" key="2">
    <source>
        <dbReference type="EMBL" id="EGG02335.1"/>
    </source>
</evidence>
<dbReference type="RefSeq" id="XP_007414320.1">
    <property type="nucleotide sequence ID" value="XM_007414258.1"/>
</dbReference>
<dbReference type="KEGG" id="mlr:MELLADRAFT_117578"/>
<dbReference type="VEuPathDB" id="FungiDB:MELLADRAFT_117578"/>
<protein>
    <submittedName>
        <fullName evidence="2">Uncharacterized protein</fullName>
    </submittedName>
</protein>
<dbReference type="PANTHER" id="PTHR37332">
    <property type="entry name" value="EXPRESSED PROTEIN"/>
    <property type="match status" value="1"/>
</dbReference>
<dbReference type="GeneID" id="18926048"/>
<evidence type="ECO:0000313" key="3">
    <source>
        <dbReference type="Proteomes" id="UP000001072"/>
    </source>
</evidence>
<dbReference type="AlphaFoldDB" id="F4RYZ9"/>
<gene>
    <name evidence="2" type="ORF">MELLADRAFT_117578</name>
</gene>
<reference evidence="3" key="1">
    <citation type="journal article" date="2011" name="Proc. Natl. Acad. Sci. U.S.A.">
        <title>Obligate biotrophy features unraveled by the genomic analysis of rust fungi.</title>
        <authorList>
            <person name="Duplessis S."/>
            <person name="Cuomo C.A."/>
            <person name="Lin Y.-C."/>
            <person name="Aerts A."/>
            <person name="Tisserant E."/>
            <person name="Veneault-Fourrey C."/>
            <person name="Joly D.L."/>
            <person name="Hacquard S."/>
            <person name="Amselem J."/>
            <person name="Cantarel B.L."/>
            <person name="Chiu R."/>
            <person name="Coutinho P.M."/>
            <person name="Feau N."/>
            <person name="Field M."/>
            <person name="Frey P."/>
            <person name="Gelhaye E."/>
            <person name="Goldberg J."/>
            <person name="Grabherr M.G."/>
            <person name="Kodira C.D."/>
            <person name="Kohler A."/>
            <person name="Kuees U."/>
            <person name="Lindquist E.A."/>
            <person name="Lucas S.M."/>
            <person name="Mago R."/>
            <person name="Mauceli E."/>
            <person name="Morin E."/>
            <person name="Murat C."/>
            <person name="Pangilinan J.L."/>
            <person name="Park R."/>
            <person name="Pearson M."/>
            <person name="Quesneville H."/>
            <person name="Rouhier N."/>
            <person name="Sakthikumar S."/>
            <person name="Salamov A.A."/>
            <person name="Schmutz J."/>
            <person name="Selles B."/>
            <person name="Shapiro H."/>
            <person name="Tanguay P."/>
            <person name="Tuskan G.A."/>
            <person name="Henrissat B."/>
            <person name="Van de Peer Y."/>
            <person name="Rouze P."/>
            <person name="Ellis J.G."/>
            <person name="Dodds P.N."/>
            <person name="Schein J.E."/>
            <person name="Zhong S."/>
            <person name="Hamelin R.C."/>
            <person name="Grigoriev I.V."/>
            <person name="Szabo L.J."/>
            <person name="Martin F."/>
        </authorList>
    </citation>
    <scope>NUCLEOTIDE SEQUENCE [LARGE SCALE GENOMIC DNA]</scope>
    <source>
        <strain evidence="3">98AG31 / pathotype 3-4-7</strain>
    </source>
</reference>
<evidence type="ECO:0000256" key="1">
    <source>
        <dbReference type="SAM" id="MobiDB-lite"/>
    </source>
</evidence>
<feature type="compositionally biased region" description="Low complexity" evidence="1">
    <location>
        <begin position="70"/>
        <end position="93"/>
    </location>
</feature>
<keyword evidence="3" id="KW-1185">Reference proteome</keyword>
<dbReference type="PANTHER" id="PTHR37332:SF1">
    <property type="entry name" value="ELMO DOMAIN-CONTAINING PROTEIN"/>
    <property type="match status" value="1"/>
</dbReference>
<dbReference type="eggNOG" id="ENOG502S1UN">
    <property type="taxonomic scope" value="Eukaryota"/>
</dbReference>
<name>F4RYZ9_MELLP</name>
<dbReference type="Proteomes" id="UP000001072">
    <property type="component" value="Unassembled WGS sequence"/>
</dbReference>
<dbReference type="HOGENOM" id="CLU_017096_3_0_1"/>
<proteinExistence type="predicted"/>
<organism evidence="3">
    <name type="scientific">Melampsora larici-populina (strain 98AG31 / pathotype 3-4-7)</name>
    <name type="common">Poplar leaf rust fungus</name>
    <dbReference type="NCBI Taxonomy" id="747676"/>
    <lineage>
        <taxon>Eukaryota</taxon>
        <taxon>Fungi</taxon>
        <taxon>Dikarya</taxon>
        <taxon>Basidiomycota</taxon>
        <taxon>Pucciniomycotina</taxon>
        <taxon>Pucciniomycetes</taxon>
        <taxon>Pucciniales</taxon>
        <taxon>Melampsoraceae</taxon>
        <taxon>Melampsora</taxon>
    </lineage>
</organism>
<dbReference type="InParanoid" id="F4RYZ9"/>
<sequence length="362" mass="39581">MSLSSRSGLRQKSSALLLNGLSSSTSASINTKSIILNQSHDPTSPNPNVTSAARISILEDDPCPWEDETNPLNLSSNPNQSISDGSSSSPAPSTGANTIDTLKIMAQKRITTFIYLKKVHEGKVHWFNTILLTRAELEKSFDQQRMQRRTTRFAVLGMSLSSLLDIMTFHDFLKGLINLLLEYETIPDDNFKPKMKGMFRQSKTPRKSTSAPDYPITLQESGESSYLFAPNIPFDLDYFEVWITLCDIIVEIYQKIVAFISNASATSPQTLNAPTFNSAGTSIPTNRPMAASGGGGLASQTTLQGNLSQQSIDMINKVDGKLKKLVVVVTKEIDTIARAAIREELAQLDPMLAAMGAGPWDS</sequence>
<dbReference type="EMBL" id="GL883131">
    <property type="protein sequence ID" value="EGG02335.1"/>
    <property type="molecule type" value="Genomic_DNA"/>
</dbReference>